<evidence type="ECO:0000256" key="1">
    <source>
        <dbReference type="SAM" id="MobiDB-lite"/>
    </source>
</evidence>
<proteinExistence type="predicted"/>
<keyword evidence="3" id="KW-1185">Reference proteome</keyword>
<dbReference type="Proteomes" id="UP000622166">
    <property type="component" value="Unassembled WGS sequence"/>
</dbReference>
<organism evidence="2 3">
    <name type="scientific">Streptomyces poonensis</name>
    <dbReference type="NCBI Taxonomy" id="68255"/>
    <lineage>
        <taxon>Bacteria</taxon>
        <taxon>Bacillati</taxon>
        <taxon>Actinomycetota</taxon>
        <taxon>Actinomycetes</taxon>
        <taxon>Kitasatosporales</taxon>
        <taxon>Streptomycetaceae</taxon>
        <taxon>Streptomyces</taxon>
    </lineage>
</organism>
<reference evidence="2" key="2">
    <citation type="submission" date="2020-09" db="EMBL/GenBank/DDBJ databases">
        <authorList>
            <person name="Sun Q."/>
            <person name="Ohkuma M."/>
        </authorList>
    </citation>
    <scope>NUCLEOTIDE SEQUENCE</scope>
    <source>
        <strain evidence="2">JCM 4815</strain>
    </source>
</reference>
<dbReference type="EMBL" id="BMVW01000007">
    <property type="protein sequence ID" value="GGZ15471.1"/>
    <property type="molecule type" value="Genomic_DNA"/>
</dbReference>
<dbReference type="AlphaFoldDB" id="A0A918PLX4"/>
<accession>A0A918PLX4</accession>
<protein>
    <submittedName>
        <fullName evidence="2">Uncharacterized protein</fullName>
    </submittedName>
</protein>
<name>A0A918PLX4_9ACTN</name>
<dbReference type="RefSeq" id="WP_189860819.1">
    <property type="nucleotide sequence ID" value="NZ_BMVW01000007.1"/>
</dbReference>
<comment type="caution">
    <text evidence="2">The sequence shown here is derived from an EMBL/GenBank/DDBJ whole genome shotgun (WGS) entry which is preliminary data.</text>
</comment>
<feature type="region of interest" description="Disordered" evidence="1">
    <location>
        <begin position="1"/>
        <end position="29"/>
    </location>
</feature>
<evidence type="ECO:0000313" key="3">
    <source>
        <dbReference type="Proteomes" id="UP000622166"/>
    </source>
</evidence>
<gene>
    <name evidence="2" type="ORF">GCM10010365_39030</name>
</gene>
<evidence type="ECO:0000313" key="2">
    <source>
        <dbReference type="EMBL" id="GGZ15471.1"/>
    </source>
</evidence>
<reference evidence="2" key="1">
    <citation type="journal article" date="2014" name="Int. J. Syst. Evol. Microbiol.">
        <title>Complete genome sequence of Corynebacterium casei LMG S-19264T (=DSM 44701T), isolated from a smear-ripened cheese.</title>
        <authorList>
            <consortium name="US DOE Joint Genome Institute (JGI-PGF)"/>
            <person name="Walter F."/>
            <person name="Albersmeier A."/>
            <person name="Kalinowski J."/>
            <person name="Ruckert C."/>
        </authorList>
    </citation>
    <scope>NUCLEOTIDE SEQUENCE</scope>
    <source>
        <strain evidence="2">JCM 4815</strain>
    </source>
</reference>
<sequence length="108" mass="11725">MRQFLMTDPGGNCIRDGQPVSDHHDHRPAPEGTFARALHQAALFADSKDDPKAAARVPDRVLRLEDERPKAVQLFRLFALRADVADRLGDDEGKASALAEAALPPSTG</sequence>